<accession>A0A9P0AFW5</accession>
<dbReference type="PRINTS" id="PR02065">
    <property type="entry name" value="PROTEINDPCD"/>
</dbReference>
<dbReference type="Pfam" id="PF14913">
    <property type="entry name" value="DPCD"/>
    <property type="match status" value="1"/>
</dbReference>
<dbReference type="EMBL" id="OU963867">
    <property type="protein sequence ID" value="CAH0391983.1"/>
    <property type="molecule type" value="Genomic_DNA"/>
</dbReference>
<proteinExistence type="inferred from homology"/>
<evidence type="ECO:0000313" key="3">
    <source>
        <dbReference type="EMBL" id="CAH0391983.1"/>
    </source>
</evidence>
<sequence length="205" mass="23993">MCDSKHQTDWLTLVQNAEKTALLKNGIMKVHYKMPNGQEMVEEYSPETNVLLRRAWRKQGLKEESHWEVELGDAEPQFQKLETIGIVESNSSPYVTKRLTKSNIEWRIRNLPYDENVYRVTANQEDDCIVISTTNKKYYKKLEVPELQRVNLRPCQSNIKFTHKFKTLIITYEKPKEVLELEAAVLKELKSVKTVKDTDLDCKTS</sequence>
<name>A0A9P0AFW5_BEMTA</name>
<reference evidence="3" key="1">
    <citation type="submission" date="2021-12" db="EMBL/GenBank/DDBJ databases">
        <authorList>
            <person name="King R."/>
        </authorList>
    </citation>
    <scope>NUCLEOTIDE SEQUENCE</scope>
</reference>
<protein>
    <recommendedName>
        <fullName evidence="2">Protein DPCD</fullName>
    </recommendedName>
</protein>
<dbReference type="InterPro" id="IPR026224">
    <property type="entry name" value="DPCD"/>
</dbReference>
<evidence type="ECO:0000313" key="4">
    <source>
        <dbReference type="Proteomes" id="UP001152759"/>
    </source>
</evidence>
<comment type="similarity">
    <text evidence="1">Belongs to the DPCD family.</text>
</comment>
<dbReference type="PANTHER" id="PTHR31921:SF1">
    <property type="entry name" value="PROTEIN DPCD"/>
    <property type="match status" value="1"/>
</dbReference>
<dbReference type="Proteomes" id="UP001152759">
    <property type="component" value="Chromosome 6"/>
</dbReference>
<gene>
    <name evidence="3" type="ORF">BEMITA_LOCUS10547</name>
</gene>
<dbReference type="OrthoDB" id="10256139at2759"/>
<evidence type="ECO:0000256" key="2">
    <source>
        <dbReference type="ARBA" id="ARBA00020330"/>
    </source>
</evidence>
<dbReference type="AlphaFoldDB" id="A0A9P0AFW5"/>
<organism evidence="3 4">
    <name type="scientific">Bemisia tabaci</name>
    <name type="common">Sweetpotato whitefly</name>
    <name type="synonym">Aleurodes tabaci</name>
    <dbReference type="NCBI Taxonomy" id="7038"/>
    <lineage>
        <taxon>Eukaryota</taxon>
        <taxon>Metazoa</taxon>
        <taxon>Ecdysozoa</taxon>
        <taxon>Arthropoda</taxon>
        <taxon>Hexapoda</taxon>
        <taxon>Insecta</taxon>
        <taxon>Pterygota</taxon>
        <taxon>Neoptera</taxon>
        <taxon>Paraneoptera</taxon>
        <taxon>Hemiptera</taxon>
        <taxon>Sternorrhyncha</taxon>
        <taxon>Aleyrodoidea</taxon>
        <taxon>Aleyrodidae</taxon>
        <taxon>Aleyrodinae</taxon>
        <taxon>Bemisia</taxon>
    </lineage>
</organism>
<dbReference type="KEGG" id="btab:109034468"/>
<evidence type="ECO:0000256" key="1">
    <source>
        <dbReference type="ARBA" id="ARBA00010597"/>
    </source>
</evidence>
<dbReference type="PANTHER" id="PTHR31921">
    <property type="entry name" value="PROTEIN DPCD"/>
    <property type="match status" value="1"/>
</dbReference>
<keyword evidence="4" id="KW-1185">Reference proteome</keyword>